<dbReference type="OrthoDB" id="2990125at2"/>
<dbReference type="Proteomes" id="UP000184604">
    <property type="component" value="Chromosome"/>
</dbReference>
<evidence type="ECO:0000256" key="1">
    <source>
        <dbReference type="SAM" id="Phobius"/>
    </source>
</evidence>
<dbReference type="Gene3D" id="3.40.50.300">
    <property type="entry name" value="P-loop containing nucleotide triphosphate hydrolases"/>
    <property type="match status" value="1"/>
</dbReference>
<evidence type="ECO:0000259" key="2">
    <source>
        <dbReference type="Pfam" id="PF19993"/>
    </source>
</evidence>
<name>A0A1L5F7Z1_CLOKL</name>
<keyword evidence="1" id="KW-0472">Membrane</keyword>
<evidence type="ECO:0000313" key="3">
    <source>
        <dbReference type="EMBL" id="APM39109.1"/>
    </source>
</evidence>
<protein>
    <recommendedName>
        <fullName evidence="2">Double-GTPase 2 domain-containing protein</fullName>
    </recommendedName>
</protein>
<dbReference type="Pfam" id="PF19993">
    <property type="entry name" value="DO-GTPase2"/>
    <property type="match status" value="1"/>
</dbReference>
<dbReference type="EMBL" id="CP018335">
    <property type="protein sequence ID" value="APM39109.1"/>
    <property type="molecule type" value="Genomic_DNA"/>
</dbReference>
<dbReference type="AlphaFoldDB" id="A0A1L5F7Z1"/>
<evidence type="ECO:0000313" key="4">
    <source>
        <dbReference type="Proteomes" id="UP000184604"/>
    </source>
</evidence>
<dbReference type="InterPro" id="IPR027417">
    <property type="entry name" value="P-loop_NTPase"/>
</dbReference>
<dbReference type="RefSeq" id="WP_073538747.1">
    <property type="nucleotide sequence ID" value="NZ_CP018335.1"/>
</dbReference>
<proteinExistence type="predicted"/>
<feature type="transmembrane region" description="Helical" evidence="1">
    <location>
        <begin position="107"/>
        <end position="140"/>
    </location>
</feature>
<feature type="domain" description="Double-GTPase 2" evidence="2">
    <location>
        <begin position="231"/>
        <end position="460"/>
    </location>
</feature>
<accession>A0A1L5F7Z1</accession>
<dbReference type="InterPro" id="IPR045528">
    <property type="entry name" value="DO-GTPase2"/>
</dbReference>
<dbReference type="SUPFAM" id="SSF52540">
    <property type="entry name" value="P-loop containing nucleoside triphosphate hydrolases"/>
    <property type="match status" value="1"/>
</dbReference>
<sequence length="483" mass="55578">MLNFISLVFLGTAGIIAGIIYGFFKCALSYFKAFNYSFNRKYSLKTKAKLGEPAAEKYFFNKQYEDLSNTYESAKSINSGNILMLKNELNTKSYFTYYRVKTAQKVIYILGNLINVICVSIHFLIVTIISMPIYLFYFIVLCGEKFKFKRGKIGGVCPRCLTRFNIPYYICPNCGRVHKMLTPGPYGIIKRRCKCKEVIPCTNLGGRFKLKAICPVCGGDIESRESSPLCIPVVGPESSGKTSFIYSAINTLKDHISRERKWNIEFLNENCGDKIRRCLESFKKGIPPEKTDNSHTEVYNIFINSSRFFNEKLLYFYDIGGEYFNSRANIRTQKHYKYIEGLIFVIDPLCMAQGEKYIKKNESVKSGFMDINIHDFIDRFILALREINQIDPKKLIAIPSAIVINKMDLFGYNGPIEDFLREMGEDAIIKKFEYNFASYKFFSCSLFPYEETAAAEVVKWILGETNSKFEFLEKGKHESVRSV</sequence>
<keyword evidence="1" id="KW-1133">Transmembrane helix</keyword>
<gene>
    <name evidence="3" type="ORF">BS101_10315</name>
</gene>
<organism evidence="3 4">
    <name type="scientific">Clostridium kluyveri</name>
    <dbReference type="NCBI Taxonomy" id="1534"/>
    <lineage>
        <taxon>Bacteria</taxon>
        <taxon>Bacillati</taxon>
        <taxon>Bacillota</taxon>
        <taxon>Clostridia</taxon>
        <taxon>Eubacteriales</taxon>
        <taxon>Clostridiaceae</taxon>
        <taxon>Clostridium</taxon>
    </lineage>
</organism>
<keyword evidence="1" id="KW-0812">Transmembrane</keyword>
<reference evidence="3 4" key="1">
    <citation type="submission" date="2016-12" db="EMBL/GenBank/DDBJ databases">
        <title>Complete genome sequence of Clostridium kluyveri JZZ isolated from the pit mud of a Chinese flavor liquor-making factory.</title>
        <authorList>
            <person name="Wang Y."/>
        </authorList>
    </citation>
    <scope>NUCLEOTIDE SEQUENCE [LARGE SCALE GENOMIC DNA]</scope>
    <source>
        <strain evidence="3 4">JZZ</strain>
    </source>
</reference>
<feature type="transmembrane region" description="Helical" evidence="1">
    <location>
        <begin position="6"/>
        <end position="31"/>
    </location>
</feature>